<evidence type="ECO:0000256" key="12">
    <source>
        <dbReference type="ARBA" id="ARBA00023146"/>
    </source>
</evidence>
<dbReference type="EC" id="6.1.1.16" evidence="4"/>
<comment type="similarity">
    <text evidence="3">Belongs to the class-I aminoacyl-tRNA synthetase family.</text>
</comment>
<protein>
    <recommendedName>
        <fullName evidence="4">cysteine--tRNA ligase</fullName>
        <ecNumber evidence="4">6.1.1.16</ecNumber>
    </recommendedName>
    <alternativeName>
        <fullName evidence="13">Cysteinyl-tRNA synthetase</fullName>
    </alternativeName>
</protein>
<dbReference type="InterPro" id="IPR015273">
    <property type="entry name" value="Cys-tRNA-synt_Ia_DALR"/>
</dbReference>
<evidence type="ECO:0000256" key="4">
    <source>
        <dbReference type="ARBA" id="ARBA00012832"/>
    </source>
</evidence>
<keyword evidence="10" id="KW-0067">ATP-binding</keyword>
<accession>X1ANA4</accession>
<dbReference type="GO" id="GO:0004817">
    <property type="term" value="F:cysteine-tRNA ligase activity"/>
    <property type="evidence" value="ECO:0007669"/>
    <property type="project" value="UniProtKB-EC"/>
</dbReference>
<keyword evidence="6" id="KW-0436">Ligase</keyword>
<dbReference type="FunFam" id="3.40.50.620:FF:000451">
    <property type="entry name" value="Cysteine-tRNA ligase-like protein"/>
    <property type="match status" value="1"/>
</dbReference>
<dbReference type="Pfam" id="PF09190">
    <property type="entry name" value="DALR_2"/>
    <property type="match status" value="1"/>
</dbReference>
<feature type="non-terminal residue" evidence="16">
    <location>
        <position position="316"/>
    </location>
</feature>
<evidence type="ECO:0000256" key="8">
    <source>
        <dbReference type="ARBA" id="ARBA00022741"/>
    </source>
</evidence>
<evidence type="ECO:0000256" key="1">
    <source>
        <dbReference type="ARBA" id="ARBA00001947"/>
    </source>
</evidence>
<dbReference type="SUPFAM" id="SSF52374">
    <property type="entry name" value="Nucleotidylyl transferase"/>
    <property type="match status" value="1"/>
</dbReference>
<evidence type="ECO:0000259" key="15">
    <source>
        <dbReference type="SMART" id="SM00840"/>
    </source>
</evidence>
<keyword evidence="11" id="KW-0648">Protein biosynthesis</keyword>
<dbReference type="PRINTS" id="PR00983">
    <property type="entry name" value="TRNASYNTHCYS"/>
</dbReference>
<sequence>MFFDVSKFKGYGKLSGQNIEELKAGSRVEVDERKKESIDFVLWKRAKEGEPSWESPWGKGRPGWHIECSAMSMKYLGESFDIHTGGSDLVFPHHENEIAQSEAYTNQQFVRYWMHNGYLCLNNQKMSKSLGNIMRVRDINQKYKGEIIRYFILSAHYRSPLNFNEEQLQQAESSLQRLNNTIFNVKHLLKQGKFRKSKDKNDELILEKRRENKQKFIEAMDDDFNTPVALSQLFGFTREVNIYLSSPEQKNKEVLEEILKFYQELAGKILGILKDFDQEESFAQEIKKLIEEREEARKERNWVKSDQIRDKLQEKG</sequence>
<evidence type="ECO:0000313" key="16">
    <source>
        <dbReference type="EMBL" id="GAG73823.1"/>
    </source>
</evidence>
<dbReference type="AlphaFoldDB" id="X1ANA4"/>
<dbReference type="PANTHER" id="PTHR10890">
    <property type="entry name" value="CYSTEINYL-TRNA SYNTHETASE"/>
    <property type="match status" value="1"/>
</dbReference>
<keyword evidence="8" id="KW-0547">Nucleotide-binding</keyword>
<dbReference type="SUPFAM" id="SSF47323">
    <property type="entry name" value="Anticodon-binding domain of a subclass of class I aminoacyl-tRNA synthetases"/>
    <property type="match status" value="1"/>
</dbReference>
<evidence type="ECO:0000256" key="6">
    <source>
        <dbReference type="ARBA" id="ARBA00022598"/>
    </source>
</evidence>
<evidence type="ECO:0000256" key="10">
    <source>
        <dbReference type="ARBA" id="ARBA00022840"/>
    </source>
</evidence>
<feature type="coiled-coil region" evidence="14">
    <location>
        <begin position="279"/>
        <end position="306"/>
    </location>
</feature>
<evidence type="ECO:0000256" key="7">
    <source>
        <dbReference type="ARBA" id="ARBA00022723"/>
    </source>
</evidence>
<dbReference type="InterPro" id="IPR032678">
    <property type="entry name" value="tRNA-synt_1_cat_dom"/>
</dbReference>
<dbReference type="InterPro" id="IPR024909">
    <property type="entry name" value="Cys-tRNA/MSH_ligase"/>
</dbReference>
<keyword evidence="9" id="KW-0862">Zinc</keyword>
<evidence type="ECO:0000256" key="5">
    <source>
        <dbReference type="ARBA" id="ARBA00022490"/>
    </source>
</evidence>
<dbReference type="InterPro" id="IPR009080">
    <property type="entry name" value="tRNAsynth_Ia_anticodon-bd"/>
</dbReference>
<gene>
    <name evidence="16" type="ORF">S01H4_06233</name>
</gene>
<dbReference type="Pfam" id="PF01406">
    <property type="entry name" value="tRNA-synt_1e"/>
    <property type="match status" value="1"/>
</dbReference>
<dbReference type="GO" id="GO:0005829">
    <property type="term" value="C:cytosol"/>
    <property type="evidence" value="ECO:0007669"/>
    <property type="project" value="TreeGrafter"/>
</dbReference>
<dbReference type="Gene3D" id="1.20.120.1910">
    <property type="entry name" value="Cysteine-tRNA ligase, C-terminal anti-codon recognition domain"/>
    <property type="match status" value="1"/>
</dbReference>
<evidence type="ECO:0000256" key="11">
    <source>
        <dbReference type="ARBA" id="ARBA00022917"/>
    </source>
</evidence>
<proteinExistence type="inferred from homology"/>
<dbReference type="Gene3D" id="3.40.50.620">
    <property type="entry name" value="HUPs"/>
    <property type="match status" value="1"/>
</dbReference>
<keyword evidence="5" id="KW-0963">Cytoplasm</keyword>
<feature type="domain" description="Cysteinyl-tRNA synthetase class Ia DALR" evidence="15">
    <location>
        <begin position="215"/>
        <end position="282"/>
    </location>
</feature>
<dbReference type="EMBL" id="BART01001893">
    <property type="protein sequence ID" value="GAG73823.1"/>
    <property type="molecule type" value="Genomic_DNA"/>
</dbReference>
<dbReference type="InterPro" id="IPR014729">
    <property type="entry name" value="Rossmann-like_a/b/a_fold"/>
</dbReference>
<dbReference type="GO" id="GO:0005524">
    <property type="term" value="F:ATP binding"/>
    <property type="evidence" value="ECO:0007669"/>
    <property type="project" value="UniProtKB-KW"/>
</dbReference>
<keyword evidence="7" id="KW-0479">Metal-binding</keyword>
<evidence type="ECO:0000256" key="13">
    <source>
        <dbReference type="ARBA" id="ARBA00031499"/>
    </source>
</evidence>
<dbReference type="NCBIfam" id="TIGR00435">
    <property type="entry name" value="cysS"/>
    <property type="match status" value="1"/>
</dbReference>
<dbReference type="InterPro" id="IPR015803">
    <property type="entry name" value="Cys-tRNA-ligase"/>
</dbReference>
<keyword evidence="14" id="KW-0175">Coiled coil</keyword>
<organism evidence="16">
    <name type="scientific">marine sediment metagenome</name>
    <dbReference type="NCBI Taxonomy" id="412755"/>
    <lineage>
        <taxon>unclassified sequences</taxon>
        <taxon>metagenomes</taxon>
        <taxon>ecological metagenomes</taxon>
    </lineage>
</organism>
<evidence type="ECO:0000256" key="2">
    <source>
        <dbReference type="ARBA" id="ARBA00004496"/>
    </source>
</evidence>
<dbReference type="PANTHER" id="PTHR10890:SF3">
    <property type="entry name" value="CYSTEINE--TRNA LIGASE, CYTOPLASMIC"/>
    <property type="match status" value="1"/>
</dbReference>
<reference evidence="16" key="1">
    <citation type="journal article" date="2014" name="Front. Microbiol.">
        <title>High frequency of phylogenetically diverse reductive dehalogenase-homologous genes in deep subseafloor sedimentary metagenomes.</title>
        <authorList>
            <person name="Kawai M."/>
            <person name="Futagami T."/>
            <person name="Toyoda A."/>
            <person name="Takaki Y."/>
            <person name="Nishi S."/>
            <person name="Hori S."/>
            <person name="Arai W."/>
            <person name="Tsubouchi T."/>
            <person name="Morono Y."/>
            <person name="Uchiyama I."/>
            <person name="Ito T."/>
            <person name="Fujiyama A."/>
            <person name="Inagaki F."/>
            <person name="Takami H."/>
        </authorList>
    </citation>
    <scope>NUCLEOTIDE SEQUENCE</scope>
    <source>
        <strain evidence="16">Expedition CK06-06</strain>
    </source>
</reference>
<evidence type="ECO:0000256" key="9">
    <source>
        <dbReference type="ARBA" id="ARBA00022833"/>
    </source>
</evidence>
<evidence type="ECO:0000256" key="3">
    <source>
        <dbReference type="ARBA" id="ARBA00005594"/>
    </source>
</evidence>
<name>X1ANA4_9ZZZZ</name>
<comment type="subcellular location">
    <subcellularLocation>
        <location evidence="2">Cytoplasm</location>
    </subcellularLocation>
</comment>
<evidence type="ECO:0000256" key="14">
    <source>
        <dbReference type="SAM" id="Coils"/>
    </source>
</evidence>
<dbReference type="GO" id="GO:0046872">
    <property type="term" value="F:metal ion binding"/>
    <property type="evidence" value="ECO:0007669"/>
    <property type="project" value="UniProtKB-KW"/>
</dbReference>
<keyword evidence="12" id="KW-0030">Aminoacyl-tRNA synthetase</keyword>
<comment type="caution">
    <text evidence="16">The sequence shown here is derived from an EMBL/GenBank/DDBJ whole genome shotgun (WGS) entry which is preliminary data.</text>
</comment>
<dbReference type="SMART" id="SM00840">
    <property type="entry name" value="DALR_2"/>
    <property type="match status" value="1"/>
</dbReference>
<dbReference type="GO" id="GO:0006423">
    <property type="term" value="P:cysteinyl-tRNA aminoacylation"/>
    <property type="evidence" value="ECO:0007669"/>
    <property type="project" value="InterPro"/>
</dbReference>
<comment type="cofactor">
    <cofactor evidence="1">
        <name>Zn(2+)</name>
        <dbReference type="ChEBI" id="CHEBI:29105"/>
    </cofactor>
</comment>